<keyword evidence="2 3" id="KW-0560">Oxidoreductase</keyword>
<dbReference type="Gene3D" id="3.40.50.720">
    <property type="entry name" value="NAD(P)-binding Rossmann-like Domain"/>
    <property type="match status" value="1"/>
</dbReference>
<accession>A0ABV6MSG8</accession>
<dbReference type="RefSeq" id="WP_273941501.1">
    <property type="nucleotide sequence ID" value="NZ_CP097263.1"/>
</dbReference>
<evidence type="ECO:0000256" key="2">
    <source>
        <dbReference type="ARBA" id="ARBA00023002"/>
    </source>
</evidence>
<name>A0ABV6MSG8_9PSEU</name>
<gene>
    <name evidence="3" type="ORF">ACFFH7_16510</name>
</gene>
<dbReference type="Proteomes" id="UP001589810">
    <property type="component" value="Unassembled WGS sequence"/>
</dbReference>
<protein>
    <submittedName>
        <fullName evidence="3">SDR family NAD(P)-dependent oxidoreductase</fullName>
        <ecNumber evidence="3">1.1.1.-</ecNumber>
    </submittedName>
</protein>
<sequence length="253" mass="25920">MLLNGKNAIVYGAAGGIGTAMSTAFARAGAKVHVTGRTAKTLDALADRIRADGGQAEPAVVDALDEGAVTAHADAVAARDGSVDISVCLIDIADHQGTPLVDMALEDFERPIRIAVRSTFLTARAAARHMIRQRSGVILTFGGDGGGEPMRDYSIGGLQVALNAVDFLRRQLAAELGQHGIRVLGLHTGGVPEGIPAELDARHGITDSIVAKTMLKRAATFADVGNVAVFAASDLAASMTATSLNITGGAVSD</sequence>
<evidence type="ECO:0000313" key="4">
    <source>
        <dbReference type="Proteomes" id="UP001589810"/>
    </source>
</evidence>
<dbReference type="InterPro" id="IPR036291">
    <property type="entry name" value="NAD(P)-bd_dom_sf"/>
</dbReference>
<organism evidence="3 4">
    <name type="scientific">Kutzneria chonburiensis</name>
    <dbReference type="NCBI Taxonomy" id="1483604"/>
    <lineage>
        <taxon>Bacteria</taxon>
        <taxon>Bacillati</taxon>
        <taxon>Actinomycetota</taxon>
        <taxon>Actinomycetes</taxon>
        <taxon>Pseudonocardiales</taxon>
        <taxon>Pseudonocardiaceae</taxon>
        <taxon>Kutzneria</taxon>
    </lineage>
</organism>
<dbReference type="CDD" id="cd05233">
    <property type="entry name" value="SDR_c"/>
    <property type="match status" value="1"/>
</dbReference>
<dbReference type="EMBL" id="JBHLUD010000004">
    <property type="protein sequence ID" value="MFC0543104.1"/>
    <property type="molecule type" value="Genomic_DNA"/>
</dbReference>
<dbReference type="SUPFAM" id="SSF51735">
    <property type="entry name" value="NAD(P)-binding Rossmann-fold domains"/>
    <property type="match status" value="1"/>
</dbReference>
<dbReference type="GO" id="GO:0016491">
    <property type="term" value="F:oxidoreductase activity"/>
    <property type="evidence" value="ECO:0007669"/>
    <property type="project" value="UniProtKB-KW"/>
</dbReference>
<reference evidence="3 4" key="1">
    <citation type="submission" date="2024-09" db="EMBL/GenBank/DDBJ databases">
        <authorList>
            <person name="Sun Q."/>
            <person name="Mori K."/>
        </authorList>
    </citation>
    <scope>NUCLEOTIDE SEQUENCE [LARGE SCALE GENOMIC DNA]</scope>
    <source>
        <strain evidence="3 4">TBRC 1432</strain>
    </source>
</reference>
<dbReference type="EC" id="1.1.1.-" evidence="3"/>
<evidence type="ECO:0000313" key="3">
    <source>
        <dbReference type="EMBL" id="MFC0543104.1"/>
    </source>
</evidence>
<comment type="similarity">
    <text evidence="1">Belongs to the short-chain dehydrogenases/reductases (SDR) family.</text>
</comment>
<dbReference type="PANTHER" id="PTHR43669:SF3">
    <property type="entry name" value="ALCOHOL DEHYDROGENASE, PUTATIVE (AFU_ORTHOLOGUE AFUA_3G03445)-RELATED"/>
    <property type="match status" value="1"/>
</dbReference>
<comment type="caution">
    <text evidence="3">The sequence shown here is derived from an EMBL/GenBank/DDBJ whole genome shotgun (WGS) entry which is preliminary data.</text>
</comment>
<dbReference type="InterPro" id="IPR002347">
    <property type="entry name" value="SDR_fam"/>
</dbReference>
<dbReference type="PANTHER" id="PTHR43669">
    <property type="entry name" value="5-KETO-D-GLUCONATE 5-REDUCTASE"/>
    <property type="match status" value="1"/>
</dbReference>
<dbReference type="PRINTS" id="PR00081">
    <property type="entry name" value="GDHRDH"/>
</dbReference>
<dbReference type="Pfam" id="PF13561">
    <property type="entry name" value="adh_short_C2"/>
    <property type="match status" value="1"/>
</dbReference>
<proteinExistence type="inferred from homology"/>
<evidence type="ECO:0000256" key="1">
    <source>
        <dbReference type="ARBA" id="ARBA00006484"/>
    </source>
</evidence>
<keyword evidence="4" id="KW-1185">Reference proteome</keyword>